<name>A0AAV4C9S4_9GAST</name>
<evidence type="ECO:0000313" key="2">
    <source>
        <dbReference type="Proteomes" id="UP000735302"/>
    </source>
</evidence>
<sequence>MTSVDGCVSRRHEVTVTCVTFCCSVAFCECHRTLMDELVGSFGADLRFTAN</sequence>
<protein>
    <submittedName>
        <fullName evidence="1">Uncharacterized protein</fullName>
    </submittedName>
</protein>
<evidence type="ECO:0000313" key="1">
    <source>
        <dbReference type="EMBL" id="GFO28022.1"/>
    </source>
</evidence>
<organism evidence="1 2">
    <name type="scientific">Plakobranchus ocellatus</name>
    <dbReference type="NCBI Taxonomy" id="259542"/>
    <lineage>
        <taxon>Eukaryota</taxon>
        <taxon>Metazoa</taxon>
        <taxon>Spiralia</taxon>
        <taxon>Lophotrochozoa</taxon>
        <taxon>Mollusca</taxon>
        <taxon>Gastropoda</taxon>
        <taxon>Heterobranchia</taxon>
        <taxon>Euthyneura</taxon>
        <taxon>Panpulmonata</taxon>
        <taxon>Sacoglossa</taxon>
        <taxon>Placobranchoidea</taxon>
        <taxon>Plakobranchidae</taxon>
        <taxon>Plakobranchus</taxon>
    </lineage>
</organism>
<comment type="caution">
    <text evidence="1">The sequence shown here is derived from an EMBL/GenBank/DDBJ whole genome shotgun (WGS) entry which is preliminary data.</text>
</comment>
<dbReference type="AlphaFoldDB" id="A0AAV4C9S4"/>
<gene>
    <name evidence="1" type="ORF">PoB_005452700</name>
</gene>
<dbReference type="EMBL" id="BLXT01005987">
    <property type="protein sequence ID" value="GFO28022.1"/>
    <property type="molecule type" value="Genomic_DNA"/>
</dbReference>
<keyword evidence="2" id="KW-1185">Reference proteome</keyword>
<reference evidence="1 2" key="1">
    <citation type="journal article" date="2021" name="Elife">
        <title>Chloroplast acquisition without the gene transfer in kleptoplastic sea slugs, Plakobranchus ocellatus.</title>
        <authorList>
            <person name="Maeda T."/>
            <person name="Takahashi S."/>
            <person name="Yoshida T."/>
            <person name="Shimamura S."/>
            <person name="Takaki Y."/>
            <person name="Nagai Y."/>
            <person name="Toyoda A."/>
            <person name="Suzuki Y."/>
            <person name="Arimoto A."/>
            <person name="Ishii H."/>
            <person name="Satoh N."/>
            <person name="Nishiyama T."/>
            <person name="Hasebe M."/>
            <person name="Maruyama T."/>
            <person name="Minagawa J."/>
            <person name="Obokata J."/>
            <person name="Shigenobu S."/>
        </authorList>
    </citation>
    <scope>NUCLEOTIDE SEQUENCE [LARGE SCALE GENOMIC DNA]</scope>
</reference>
<feature type="non-terminal residue" evidence="1">
    <location>
        <position position="51"/>
    </location>
</feature>
<proteinExistence type="predicted"/>
<dbReference type="Proteomes" id="UP000735302">
    <property type="component" value="Unassembled WGS sequence"/>
</dbReference>
<accession>A0AAV4C9S4</accession>